<evidence type="ECO:0000313" key="6">
    <source>
        <dbReference type="Proteomes" id="UP000001861"/>
    </source>
</evidence>
<reference evidence="5 6" key="1">
    <citation type="journal article" date="2010" name="Proc. Natl. Acad. Sci. U.S.A.">
        <title>Insights into evolution of multicellular fungi from the assembled chromosomes of the mushroom Coprinopsis cinerea (Coprinus cinereus).</title>
        <authorList>
            <person name="Stajich J.E."/>
            <person name="Wilke S.K."/>
            <person name="Ahren D."/>
            <person name="Au C.H."/>
            <person name="Birren B.W."/>
            <person name="Borodovsky M."/>
            <person name="Burns C."/>
            <person name="Canback B."/>
            <person name="Casselton L.A."/>
            <person name="Cheng C.K."/>
            <person name="Deng J."/>
            <person name="Dietrich F.S."/>
            <person name="Fargo D.C."/>
            <person name="Farman M.L."/>
            <person name="Gathman A.C."/>
            <person name="Goldberg J."/>
            <person name="Guigo R."/>
            <person name="Hoegger P.J."/>
            <person name="Hooker J.B."/>
            <person name="Huggins A."/>
            <person name="James T.Y."/>
            <person name="Kamada T."/>
            <person name="Kilaru S."/>
            <person name="Kodira C."/>
            <person name="Kues U."/>
            <person name="Kupfer D."/>
            <person name="Kwan H.S."/>
            <person name="Lomsadze A."/>
            <person name="Li W."/>
            <person name="Lilly W.W."/>
            <person name="Ma L.J."/>
            <person name="Mackey A.J."/>
            <person name="Manning G."/>
            <person name="Martin F."/>
            <person name="Muraguchi H."/>
            <person name="Natvig D.O."/>
            <person name="Palmerini H."/>
            <person name="Ramesh M.A."/>
            <person name="Rehmeyer C.J."/>
            <person name="Roe B.A."/>
            <person name="Shenoy N."/>
            <person name="Stanke M."/>
            <person name="Ter-Hovhannisyan V."/>
            <person name="Tunlid A."/>
            <person name="Velagapudi R."/>
            <person name="Vision T.J."/>
            <person name="Zeng Q."/>
            <person name="Zolan M.E."/>
            <person name="Pukkila P.J."/>
        </authorList>
    </citation>
    <scope>NUCLEOTIDE SEQUENCE [LARGE SCALE GENOMIC DNA]</scope>
    <source>
        <strain evidence="6">Okayama-7 / 130 / ATCC MYA-4618 / FGSC 9003</strain>
    </source>
</reference>
<dbReference type="InParanoid" id="A8NWZ1"/>
<keyword evidence="6" id="KW-1185">Reference proteome</keyword>
<dbReference type="KEGG" id="cci:CC1G_00158"/>
<dbReference type="VEuPathDB" id="FungiDB:CC1G_00158"/>
<dbReference type="RefSeq" id="XP_001837022.2">
    <property type="nucleotide sequence ID" value="XM_001836970.2"/>
</dbReference>
<name>A8NWZ1_COPC7</name>
<dbReference type="GeneID" id="6013577"/>
<feature type="region of interest" description="Disordered" evidence="2">
    <location>
        <begin position="126"/>
        <end position="177"/>
    </location>
</feature>
<evidence type="ECO:0000313" key="5">
    <source>
        <dbReference type="EMBL" id="EAU84639.2"/>
    </source>
</evidence>
<dbReference type="EMBL" id="AACS02000005">
    <property type="protein sequence ID" value="EAU84639.2"/>
    <property type="molecule type" value="Genomic_DNA"/>
</dbReference>
<feature type="signal peptide" evidence="3">
    <location>
        <begin position="1"/>
        <end position="16"/>
    </location>
</feature>
<dbReference type="PANTHER" id="PTHR35185:SF1">
    <property type="entry name" value="UPF0619 GPI-ANCHORED MEMBRANE PROTEIN C1322.10"/>
    <property type="match status" value="1"/>
</dbReference>
<dbReference type="eggNOG" id="ENOG502S7YR">
    <property type="taxonomic scope" value="Eukaryota"/>
</dbReference>
<dbReference type="InterPro" id="IPR052479">
    <property type="entry name" value="GPI-anchor_Adhesion_Reg"/>
</dbReference>
<protein>
    <recommendedName>
        <fullName evidence="4">Yeast cell wall synthesis Kre9/Knh1-like N-terminal domain-containing protein</fullName>
    </recommendedName>
</protein>
<organism evidence="5 6">
    <name type="scientific">Coprinopsis cinerea (strain Okayama-7 / 130 / ATCC MYA-4618 / FGSC 9003)</name>
    <name type="common">Inky cap fungus</name>
    <name type="synonym">Hormographiella aspergillata</name>
    <dbReference type="NCBI Taxonomy" id="240176"/>
    <lineage>
        <taxon>Eukaryota</taxon>
        <taxon>Fungi</taxon>
        <taxon>Dikarya</taxon>
        <taxon>Basidiomycota</taxon>
        <taxon>Agaricomycotina</taxon>
        <taxon>Agaricomycetes</taxon>
        <taxon>Agaricomycetidae</taxon>
        <taxon>Agaricales</taxon>
        <taxon>Agaricineae</taxon>
        <taxon>Psathyrellaceae</taxon>
        <taxon>Coprinopsis</taxon>
    </lineage>
</organism>
<feature type="chain" id="PRO_5002724516" description="Yeast cell wall synthesis Kre9/Knh1-like N-terminal domain-containing protein" evidence="3">
    <location>
        <begin position="17"/>
        <end position="214"/>
    </location>
</feature>
<dbReference type="OrthoDB" id="5316007at2759"/>
<evidence type="ECO:0000256" key="1">
    <source>
        <dbReference type="ARBA" id="ARBA00022729"/>
    </source>
</evidence>
<evidence type="ECO:0000256" key="3">
    <source>
        <dbReference type="SAM" id="SignalP"/>
    </source>
</evidence>
<sequence>MRAFFVLSALVSTALGYLVTRPNQSQGWTNQGPQTVDIDHKESVHWERVSTDPETFALVLTNVNRDLLPSDIVLASSVDGTSATSFTVEEPEGGWPAHGGSYRVNLVRSERELNTILAQSSEFNITASSSTPSSSSRGASVSGSVTHAAHSSTASSTATRSNTIASGSGVREEEAVQTNADDDMVAPGSGSASSLHLPVVLAGAAALLGGSLVM</sequence>
<dbReference type="InterPro" id="IPR018466">
    <property type="entry name" value="Kre9/Knh1-like_N"/>
</dbReference>
<accession>A8NWZ1</accession>
<evidence type="ECO:0000259" key="4">
    <source>
        <dbReference type="Pfam" id="PF10342"/>
    </source>
</evidence>
<gene>
    <name evidence="5" type="ORF">CC1G_00158</name>
</gene>
<dbReference type="Pfam" id="PF10342">
    <property type="entry name" value="Kre9_KNH"/>
    <property type="match status" value="1"/>
</dbReference>
<feature type="domain" description="Yeast cell wall synthesis Kre9/Knh1-like N-terminal" evidence="4">
    <location>
        <begin position="34"/>
        <end position="125"/>
    </location>
</feature>
<dbReference type="HOGENOM" id="CLU_088618_3_0_1"/>
<comment type="caution">
    <text evidence="5">The sequence shown here is derived from an EMBL/GenBank/DDBJ whole genome shotgun (WGS) entry which is preliminary data.</text>
</comment>
<dbReference type="PANTHER" id="PTHR35185">
    <property type="entry name" value="SERINE/THREONINE-RICH PROTEIN ADG2-RELATED"/>
    <property type="match status" value="1"/>
</dbReference>
<dbReference type="Proteomes" id="UP000001861">
    <property type="component" value="Unassembled WGS sequence"/>
</dbReference>
<keyword evidence="1 3" id="KW-0732">Signal</keyword>
<feature type="compositionally biased region" description="Low complexity" evidence="2">
    <location>
        <begin position="126"/>
        <end position="159"/>
    </location>
</feature>
<evidence type="ECO:0000256" key="2">
    <source>
        <dbReference type="SAM" id="MobiDB-lite"/>
    </source>
</evidence>
<dbReference type="OMA" id="SFDIYLV"/>
<proteinExistence type="predicted"/>
<dbReference type="AlphaFoldDB" id="A8NWZ1"/>